<proteinExistence type="predicted"/>
<dbReference type="InterPro" id="IPR036265">
    <property type="entry name" value="HIT-like_sf"/>
</dbReference>
<evidence type="ECO:0000256" key="1">
    <source>
        <dbReference type="PROSITE-ProRule" id="PRU00464"/>
    </source>
</evidence>
<accession>A0ABX8CQE1</accession>
<feature type="domain" description="HIT" evidence="2">
    <location>
        <begin position="47"/>
        <end position="126"/>
    </location>
</feature>
<gene>
    <name evidence="3" type="ORF">KHQ06_32435</name>
</gene>
<organism evidence="3 4">
    <name type="scientific">Nocardia tengchongensis</name>
    <dbReference type="NCBI Taxonomy" id="2055889"/>
    <lineage>
        <taxon>Bacteria</taxon>
        <taxon>Bacillati</taxon>
        <taxon>Actinomycetota</taxon>
        <taxon>Actinomycetes</taxon>
        <taxon>Mycobacteriales</taxon>
        <taxon>Nocardiaceae</taxon>
        <taxon>Nocardia</taxon>
    </lineage>
</organism>
<evidence type="ECO:0000313" key="4">
    <source>
        <dbReference type="Proteomes" id="UP000683310"/>
    </source>
</evidence>
<dbReference type="InterPro" id="IPR011146">
    <property type="entry name" value="HIT-like"/>
</dbReference>
<protein>
    <submittedName>
        <fullName evidence="3">HIT domain-containing protein</fullName>
    </submittedName>
</protein>
<keyword evidence="4" id="KW-1185">Reference proteome</keyword>
<dbReference type="PANTHER" id="PTHR46648:SF1">
    <property type="entry name" value="ADENOSINE 5'-MONOPHOSPHORAMIDASE HNT1"/>
    <property type="match status" value="1"/>
</dbReference>
<dbReference type="InterPro" id="IPR001310">
    <property type="entry name" value="Histidine_triad_HIT"/>
</dbReference>
<feature type="short sequence motif" description="Histidine triad motif" evidence="1">
    <location>
        <begin position="111"/>
        <end position="115"/>
    </location>
</feature>
<reference evidence="3 4" key="1">
    <citation type="submission" date="2021-04" db="EMBL/GenBank/DDBJ databases">
        <title>Nocardia tengchongensis.</title>
        <authorList>
            <person name="Zhuang k."/>
            <person name="Ran Y."/>
            <person name="Li W."/>
        </authorList>
    </citation>
    <scope>NUCLEOTIDE SEQUENCE [LARGE SCALE GENOMIC DNA]</scope>
    <source>
        <strain evidence="3 4">CFH S0057</strain>
    </source>
</reference>
<dbReference type="Pfam" id="PF01230">
    <property type="entry name" value="HIT"/>
    <property type="match status" value="1"/>
</dbReference>
<sequence>MHNHEPAGYNCPFCFLLAGGETPLDSPRDIVLRTARATAFTASRWWPNNHGHVLVIPNAHHENLYDLPSEDGHAVHDVVREIAIAMRATYGCGGVSTRQHNEPPGGQDVWHYHIHVFPRYGGDNLYGSRPLSEQATGEQRWIYTDKLRDYFDLPPGRETGSAAR</sequence>
<dbReference type="PANTHER" id="PTHR46648">
    <property type="entry name" value="HIT FAMILY PROTEIN 1"/>
    <property type="match status" value="1"/>
</dbReference>
<dbReference type="PROSITE" id="PS51084">
    <property type="entry name" value="HIT_2"/>
    <property type="match status" value="1"/>
</dbReference>
<dbReference type="RefSeq" id="WP_213556868.1">
    <property type="nucleotide sequence ID" value="NZ_JBHZDI010000001.1"/>
</dbReference>
<dbReference type="Gene3D" id="3.30.428.10">
    <property type="entry name" value="HIT-like"/>
    <property type="match status" value="1"/>
</dbReference>
<dbReference type="EMBL" id="CP074371">
    <property type="protein sequence ID" value="QVI20760.1"/>
    <property type="molecule type" value="Genomic_DNA"/>
</dbReference>
<dbReference type="SUPFAM" id="SSF54197">
    <property type="entry name" value="HIT-like"/>
    <property type="match status" value="1"/>
</dbReference>
<name>A0ABX8CQE1_9NOCA</name>
<evidence type="ECO:0000313" key="3">
    <source>
        <dbReference type="EMBL" id="QVI20760.1"/>
    </source>
</evidence>
<evidence type="ECO:0000259" key="2">
    <source>
        <dbReference type="PROSITE" id="PS51084"/>
    </source>
</evidence>
<dbReference type="Proteomes" id="UP000683310">
    <property type="component" value="Chromosome"/>
</dbReference>